<dbReference type="PIRSF" id="PIRSF019307">
    <property type="entry name" value="UCP019307"/>
    <property type="match status" value="1"/>
</dbReference>
<organism evidence="2 3">
    <name type="scientific">Tepidamorphus gemmatus</name>
    <dbReference type="NCBI Taxonomy" id="747076"/>
    <lineage>
        <taxon>Bacteria</taxon>
        <taxon>Pseudomonadati</taxon>
        <taxon>Pseudomonadota</taxon>
        <taxon>Alphaproteobacteria</taxon>
        <taxon>Hyphomicrobiales</taxon>
        <taxon>Tepidamorphaceae</taxon>
        <taxon>Tepidamorphus</taxon>
    </lineage>
</organism>
<dbReference type="InterPro" id="IPR011051">
    <property type="entry name" value="RmlC_Cupin_sf"/>
</dbReference>
<dbReference type="Gene3D" id="2.60.120.10">
    <property type="entry name" value="Jelly Rolls"/>
    <property type="match status" value="1"/>
</dbReference>
<comment type="caution">
    <text evidence="2">The sequence shown here is derived from an EMBL/GenBank/DDBJ whole genome shotgun (WGS) entry which is preliminary data.</text>
</comment>
<dbReference type="EMBL" id="SMAK01000001">
    <property type="protein sequence ID" value="TCT13699.1"/>
    <property type="molecule type" value="Genomic_DNA"/>
</dbReference>
<dbReference type="CDD" id="cd02219">
    <property type="entry name" value="cupin_YjlB-like"/>
    <property type="match status" value="1"/>
</dbReference>
<accession>A0A4V2V032</accession>
<protein>
    <submittedName>
        <fullName evidence="2">Uncharacterized protein YjlB</fullName>
    </submittedName>
</protein>
<dbReference type="OrthoDB" id="9791759at2"/>
<name>A0A4V2V032_9HYPH</name>
<dbReference type="PANTHER" id="PTHR36448">
    <property type="entry name" value="BLR7373 PROTEIN"/>
    <property type="match status" value="1"/>
</dbReference>
<dbReference type="SUPFAM" id="SSF51182">
    <property type="entry name" value="RmlC-like cupins"/>
    <property type="match status" value="1"/>
</dbReference>
<keyword evidence="3" id="KW-1185">Reference proteome</keyword>
<dbReference type="AlphaFoldDB" id="A0A4V2V032"/>
<proteinExistence type="predicted"/>
<gene>
    <name evidence="2" type="ORF">EDC22_101570</name>
</gene>
<dbReference type="Proteomes" id="UP000295678">
    <property type="component" value="Unassembled WGS sequence"/>
</dbReference>
<dbReference type="RefSeq" id="WP_132805059.1">
    <property type="nucleotide sequence ID" value="NZ_SMAK01000001.1"/>
</dbReference>
<feature type="region of interest" description="Disordered" evidence="1">
    <location>
        <begin position="151"/>
        <end position="174"/>
    </location>
</feature>
<evidence type="ECO:0000256" key="1">
    <source>
        <dbReference type="SAM" id="MobiDB-lite"/>
    </source>
</evidence>
<dbReference type="InterPro" id="IPR014710">
    <property type="entry name" value="RmlC-like_jellyroll"/>
</dbReference>
<dbReference type="InterPro" id="IPR047121">
    <property type="entry name" value="YjiB-like"/>
</dbReference>
<dbReference type="PANTHER" id="PTHR36448:SF2">
    <property type="entry name" value="CUPIN TYPE-1 DOMAIN-CONTAINING PROTEIN"/>
    <property type="match status" value="1"/>
</dbReference>
<evidence type="ECO:0000313" key="2">
    <source>
        <dbReference type="EMBL" id="TCT13699.1"/>
    </source>
</evidence>
<evidence type="ECO:0000313" key="3">
    <source>
        <dbReference type="Proteomes" id="UP000295678"/>
    </source>
</evidence>
<dbReference type="InterPro" id="IPR014500">
    <property type="entry name" value="UCP019307_cupin"/>
</dbReference>
<sequence length="174" mass="18689">MAVEDFVIVPPITAVHLAEGRDIPNSRLPALIYHAAIEPRVATAEAFEALFRRNGWEPAWRAGIYPFHHYHSTAHEVLGVASGRARVLLGGTHGRAFDIAAGDALVLPAGVGHKLIEASGNFLVVGAYPPGQHWDLKRGEPGERPAADHNIASVARPDCDPVQGPNGPLAELWR</sequence>
<reference evidence="2 3" key="1">
    <citation type="submission" date="2019-03" db="EMBL/GenBank/DDBJ databases">
        <title>Genomic Encyclopedia of Type Strains, Phase IV (KMG-IV): sequencing the most valuable type-strain genomes for metagenomic binning, comparative biology and taxonomic classification.</title>
        <authorList>
            <person name="Goeker M."/>
        </authorList>
    </citation>
    <scope>NUCLEOTIDE SEQUENCE [LARGE SCALE GENOMIC DNA]</scope>
    <source>
        <strain evidence="2 3">DSM 19345</strain>
    </source>
</reference>